<evidence type="ECO:0000259" key="7">
    <source>
        <dbReference type="PROSITE" id="PS50888"/>
    </source>
</evidence>
<dbReference type="STRING" id="7757.ENSPMAP00000010532"/>
<name>S4RZ91_PETMA</name>
<dbReference type="Pfam" id="PF00010">
    <property type="entry name" value="HLH"/>
    <property type="match status" value="1"/>
</dbReference>
<dbReference type="InterPro" id="IPR011598">
    <property type="entry name" value="bHLH_dom"/>
</dbReference>
<keyword evidence="4" id="KW-0539">Nucleus</keyword>
<dbReference type="GO" id="GO:0005634">
    <property type="term" value="C:nucleus"/>
    <property type="evidence" value="ECO:0007669"/>
    <property type="project" value="UniProtKB-SubCell"/>
</dbReference>
<dbReference type="InterPro" id="IPR051732">
    <property type="entry name" value="USF"/>
</dbReference>
<sequence>CDIFQSAMQPLATSIASHGTALEKSHDGDEGSLQMQEGTSAGDGSGADDHTAVAIASVQQATAFNDPSIQYQFRTESSDGQVTYRVVQVDSQGEGQTTGLVIQVASASLCAYEEAITHVGVEWAEARGSGGAGLLVPAFASAHNPDLAVIQSPFGGAGSPASDGIADRMRNARLREQNGKWTLKSKLTWAISITRVGQFYVMMAPQDVLQGGAQRPIAPRTHPYTPKLEGPRTPRDERRRAQHNEVERRRRDKINNWIVELSKYIPDCANDHTKSVQSKGGVLSKACEYIQELRQTNQRMEEELKEAERTQLEHELLMQQFEELKNESALLRTQLQQHGIEVVGSVPGQ</sequence>
<feature type="domain" description="BHLH" evidence="7">
    <location>
        <begin position="238"/>
        <end position="293"/>
    </location>
</feature>
<keyword evidence="2" id="KW-0805">Transcription regulation</keyword>
<evidence type="ECO:0000256" key="4">
    <source>
        <dbReference type="ARBA" id="ARBA00023242"/>
    </source>
</evidence>
<dbReference type="AlphaFoldDB" id="S4RZ91"/>
<dbReference type="InterPro" id="IPR036638">
    <property type="entry name" value="HLH_DNA-bd_sf"/>
</dbReference>
<dbReference type="GeneTree" id="ENSGT00940000160704"/>
<dbReference type="GO" id="GO:0046983">
    <property type="term" value="F:protein dimerization activity"/>
    <property type="evidence" value="ECO:0007669"/>
    <property type="project" value="InterPro"/>
</dbReference>
<keyword evidence="5" id="KW-0175">Coiled coil</keyword>
<feature type="region of interest" description="Disordered" evidence="6">
    <location>
        <begin position="19"/>
        <end position="48"/>
    </location>
</feature>
<feature type="coiled-coil region" evidence="5">
    <location>
        <begin position="283"/>
        <end position="334"/>
    </location>
</feature>
<reference evidence="8" key="1">
    <citation type="submission" date="2025-08" db="UniProtKB">
        <authorList>
            <consortium name="Ensembl"/>
        </authorList>
    </citation>
    <scope>IDENTIFICATION</scope>
</reference>
<protein>
    <submittedName>
        <fullName evidence="8">Upstream transcription factor 2, c-fos interacting</fullName>
    </submittedName>
</protein>
<evidence type="ECO:0000256" key="1">
    <source>
        <dbReference type="ARBA" id="ARBA00004123"/>
    </source>
</evidence>
<dbReference type="Ensembl" id="ENSPMAT00000010578.1">
    <property type="protein sequence ID" value="ENSPMAP00000010532.1"/>
    <property type="gene ID" value="ENSPMAG00000009581.1"/>
</dbReference>
<dbReference type="SMART" id="SM00353">
    <property type="entry name" value="HLH"/>
    <property type="match status" value="1"/>
</dbReference>
<feature type="compositionally biased region" description="Basic and acidic residues" evidence="6">
    <location>
        <begin position="229"/>
        <end position="248"/>
    </location>
</feature>
<evidence type="ECO:0000256" key="3">
    <source>
        <dbReference type="ARBA" id="ARBA00023163"/>
    </source>
</evidence>
<dbReference type="GO" id="GO:0000981">
    <property type="term" value="F:DNA-binding transcription factor activity, RNA polymerase II-specific"/>
    <property type="evidence" value="ECO:0007669"/>
    <property type="project" value="TreeGrafter"/>
</dbReference>
<dbReference type="HOGENOM" id="CLU_070485_0_0_1"/>
<keyword evidence="3" id="KW-0804">Transcription</keyword>
<evidence type="ECO:0000313" key="8">
    <source>
        <dbReference type="Ensembl" id="ENSPMAP00000010532.1"/>
    </source>
</evidence>
<dbReference type="PANTHER" id="PTHR46117">
    <property type="entry name" value="FI24210P1"/>
    <property type="match status" value="1"/>
</dbReference>
<feature type="region of interest" description="Disordered" evidence="6">
    <location>
        <begin position="213"/>
        <end position="248"/>
    </location>
</feature>
<accession>S4RZ91</accession>
<dbReference type="GO" id="GO:0045944">
    <property type="term" value="P:positive regulation of transcription by RNA polymerase II"/>
    <property type="evidence" value="ECO:0007669"/>
    <property type="project" value="UniProtKB-ARBA"/>
</dbReference>
<dbReference type="SUPFAM" id="SSF47459">
    <property type="entry name" value="HLH, helix-loop-helix DNA-binding domain"/>
    <property type="match status" value="1"/>
</dbReference>
<evidence type="ECO:0000256" key="6">
    <source>
        <dbReference type="SAM" id="MobiDB-lite"/>
    </source>
</evidence>
<evidence type="ECO:0000256" key="2">
    <source>
        <dbReference type="ARBA" id="ARBA00023015"/>
    </source>
</evidence>
<dbReference type="GO" id="GO:0000978">
    <property type="term" value="F:RNA polymerase II cis-regulatory region sequence-specific DNA binding"/>
    <property type="evidence" value="ECO:0007669"/>
    <property type="project" value="TreeGrafter"/>
</dbReference>
<dbReference type="PANTHER" id="PTHR46117:SF3">
    <property type="entry name" value="FI24210P1"/>
    <property type="match status" value="1"/>
</dbReference>
<reference evidence="8" key="2">
    <citation type="submission" date="2025-09" db="UniProtKB">
        <authorList>
            <consortium name="Ensembl"/>
        </authorList>
    </citation>
    <scope>IDENTIFICATION</scope>
</reference>
<comment type="subcellular location">
    <subcellularLocation>
        <location evidence="1">Nucleus</location>
    </subcellularLocation>
</comment>
<dbReference type="Gene3D" id="4.10.280.10">
    <property type="entry name" value="Helix-loop-helix DNA-binding domain"/>
    <property type="match status" value="1"/>
</dbReference>
<dbReference type="PROSITE" id="PS50888">
    <property type="entry name" value="BHLH"/>
    <property type="match status" value="1"/>
</dbReference>
<organism evidence="8">
    <name type="scientific">Petromyzon marinus</name>
    <name type="common">Sea lamprey</name>
    <dbReference type="NCBI Taxonomy" id="7757"/>
    <lineage>
        <taxon>Eukaryota</taxon>
        <taxon>Metazoa</taxon>
        <taxon>Chordata</taxon>
        <taxon>Craniata</taxon>
        <taxon>Vertebrata</taxon>
        <taxon>Cyclostomata</taxon>
        <taxon>Hyperoartia</taxon>
        <taxon>Petromyzontiformes</taxon>
        <taxon>Petromyzontidae</taxon>
        <taxon>Petromyzon</taxon>
    </lineage>
</organism>
<proteinExistence type="predicted"/>
<evidence type="ECO:0000256" key="5">
    <source>
        <dbReference type="SAM" id="Coils"/>
    </source>
</evidence>
<dbReference type="OMA" id="INNWIVE"/>